<dbReference type="Gene3D" id="3.30.559.10">
    <property type="entry name" value="Chloramphenicol acetyltransferase-like domain"/>
    <property type="match status" value="2"/>
</dbReference>
<protein>
    <submittedName>
        <fullName evidence="4">Chloramphenicol acetyltransferase-like domain-containing protein</fullName>
    </submittedName>
</protein>
<name>A0A2U1NHG1_ARTAN</name>
<evidence type="ECO:0000256" key="1">
    <source>
        <dbReference type="ARBA" id="ARBA00009861"/>
    </source>
</evidence>
<dbReference type="Pfam" id="PF02458">
    <property type="entry name" value="Transferase"/>
    <property type="match status" value="1"/>
</dbReference>
<evidence type="ECO:0000313" key="4">
    <source>
        <dbReference type="EMBL" id="PWA72918.1"/>
    </source>
</evidence>
<evidence type="ECO:0000256" key="2">
    <source>
        <dbReference type="ARBA" id="ARBA00022679"/>
    </source>
</evidence>
<keyword evidence="5" id="KW-1185">Reference proteome</keyword>
<dbReference type="InterPro" id="IPR023213">
    <property type="entry name" value="CAT-like_dom_sf"/>
</dbReference>
<keyword evidence="2 4" id="KW-0808">Transferase</keyword>
<keyword evidence="3" id="KW-0012">Acyltransferase</keyword>
<gene>
    <name evidence="4" type="ORF">CTI12_AA265030</name>
</gene>
<comment type="caution">
    <text evidence="4">The sequence shown here is derived from an EMBL/GenBank/DDBJ whole genome shotgun (WGS) entry which is preliminary data.</text>
</comment>
<sequence>MEVKTQSTKYIIPSKSTPENLRSYKLSRLDQISPPSYTKQIYYYKPSGDVSISGICGHLVMSLSEVLTLFYPLAGRLTKDGLEVDCSDQGVKYIETKVSTRLDDFLELGPTIDQVKRLISIPDPGATTLVTVQVNIFDCGALVIGVSASHKVTDAYSLVRFINQWACINRTGCSDDAFSPSFDKMVTLFPPEVVPSIVQIPVSNPQSKMVSKRYMFSGTILSKLRAKAGSPDCKHSRVTLVTAVIWKALIGVDKLNCGSVRNYIMSPAINLRGKVGLEITESSFGNVWVPYAIRYLQNEMEPNFVNLVRLIEDTNRDFIMELPKASSEEICAQAIACYDEVEEEIKQNKSPIITSWCRFPIYNADFGWGNPYWVSEGGRSRDMVTLMDDKNGDGIEAWVDLKEKDMYKFEKDEDITELAS</sequence>
<dbReference type="AlphaFoldDB" id="A0A2U1NHG1"/>
<evidence type="ECO:0000256" key="3">
    <source>
        <dbReference type="ARBA" id="ARBA00023315"/>
    </source>
</evidence>
<dbReference type="OrthoDB" id="671439at2759"/>
<proteinExistence type="inferred from homology"/>
<organism evidence="4 5">
    <name type="scientific">Artemisia annua</name>
    <name type="common">Sweet wormwood</name>
    <dbReference type="NCBI Taxonomy" id="35608"/>
    <lineage>
        <taxon>Eukaryota</taxon>
        <taxon>Viridiplantae</taxon>
        <taxon>Streptophyta</taxon>
        <taxon>Embryophyta</taxon>
        <taxon>Tracheophyta</taxon>
        <taxon>Spermatophyta</taxon>
        <taxon>Magnoliopsida</taxon>
        <taxon>eudicotyledons</taxon>
        <taxon>Gunneridae</taxon>
        <taxon>Pentapetalae</taxon>
        <taxon>asterids</taxon>
        <taxon>campanulids</taxon>
        <taxon>Asterales</taxon>
        <taxon>Asteraceae</taxon>
        <taxon>Asteroideae</taxon>
        <taxon>Anthemideae</taxon>
        <taxon>Artemisiinae</taxon>
        <taxon>Artemisia</taxon>
    </lineage>
</organism>
<evidence type="ECO:0000313" key="5">
    <source>
        <dbReference type="Proteomes" id="UP000245207"/>
    </source>
</evidence>
<dbReference type="STRING" id="35608.A0A2U1NHG1"/>
<comment type="similarity">
    <text evidence="1">Belongs to the plant acyltransferase family.</text>
</comment>
<dbReference type="Proteomes" id="UP000245207">
    <property type="component" value="Unassembled WGS sequence"/>
</dbReference>
<reference evidence="4 5" key="1">
    <citation type="journal article" date="2018" name="Mol. Plant">
        <title>The genome of Artemisia annua provides insight into the evolution of Asteraceae family and artemisinin biosynthesis.</title>
        <authorList>
            <person name="Shen Q."/>
            <person name="Zhang L."/>
            <person name="Liao Z."/>
            <person name="Wang S."/>
            <person name="Yan T."/>
            <person name="Shi P."/>
            <person name="Liu M."/>
            <person name="Fu X."/>
            <person name="Pan Q."/>
            <person name="Wang Y."/>
            <person name="Lv Z."/>
            <person name="Lu X."/>
            <person name="Zhang F."/>
            <person name="Jiang W."/>
            <person name="Ma Y."/>
            <person name="Chen M."/>
            <person name="Hao X."/>
            <person name="Li L."/>
            <person name="Tang Y."/>
            <person name="Lv G."/>
            <person name="Zhou Y."/>
            <person name="Sun X."/>
            <person name="Brodelius P.E."/>
            <person name="Rose J.K.C."/>
            <person name="Tang K."/>
        </authorList>
    </citation>
    <scope>NUCLEOTIDE SEQUENCE [LARGE SCALE GENOMIC DNA]</scope>
    <source>
        <strain evidence="5">cv. Huhao1</strain>
        <tissue evidence="4">Leaf</tissue>
    </source>
</reference>
<dbReference type="PANTHER" id="PTHR31623">
    <property type="entry name" value="F21J9.9"/>
    <property type="match status" value="1"/>
</dbReference>
<dbReference type="PANTHER" id="PTHR31623:SF83">
    <property type="entry name" value="ACETYL-COA-BENZYLALCOHOL ACETYLTRANSFERASE-LIKE"/>
    <property type="match status" value="1"/>
</dbReference>
<accession>A0A2U1NHG1</accession>
<dbReference type="GO" id="GO:0016746">
    <property type="term" value="F:acyltransferase activity"/>
    <property type="evidence" value="ECO:0007669"/>
    <property type="project" value="UniProtKB-KW"/>
</dbReference>
<dbReference type="EMBL" id="PKPP01002823">
    <property type="protein sequence ID" value="PWA72918.1"/>
    <property type="molecule type" value="Genomic_DNA"/>
</dbReference>